<dbReference type="PROSITE" id="PS51918">
    <property type="entry name" value="RADICAL_SAM"/>
    <property type="match status" value="1"/>
</dbReference>
<keyword evidence="1 5" id="KW-0949">S-adenosyl-L-methionine</keyword>
<proteinExistence type="predicted"/>
<dbReference type="SFLD" id="SFLDS00029">
    <property type="entry name" value="Radical_SAM"/>
    <property type="match status" value="1"/>
</dbReference>
<feature type="binding site" evidence="6">
    <location>
        <position position="185"/>
    </location>
    <ligand>
        <name>S-adenosyl-L-methionine</name>
        <dbReference type="ChEBI" id="CHEBI:59789"/>
    </ligand>
</feature>
<feature type="binding site" evidence="5">
    <location>
        <position position="65"/>
    </location>
    <ligand>
        <name>[4Fe-4S] cluster</name>
        <dbReference type="ChEBI" id="CHEBI:49883"/>
        <note>4Fe-4S-S-AdoMet</note>
    </ligand>
</feature>
<feature type="binding site" evidence="5">
    <location>
        <position position="68"/>
    </location>
    <ligand>
        <name>[4Fe-4S] cluster</name>
        <dbReference type="ChEBI" id="CHEBI:49883"/>
        <note>4Fe-4S-S-AdoMet</note>
    </ligand>
</feature>
<name>A0A0L8VDG1_9BACT</name>
<comment type="cofactor">
    <cofactor evidence="5">
        <name>[4Fe-4S] cluster</name>
        <dbReference type="ChEBI" id="CHEBI:49883"/>
    </cofactor>
    <text evidence="5">Binds 1 [4Fe-4S] cluster. The cluster is coordinated with 3 cysteines and an exchangeable S-adenosyl-L-methionine.</text>
</comment>
<dbReference type="InterPro" id="IPR007197">
    <property type="entry name" value="rSAM"/>
</dbReference>
<dbReference type="CDD" id="cd01335">
    <property type="entry name" value="Radical_SAM"/>
    <property type="match status" value="1"/>
</dbReference>
<gene>
    <name evidence="8" type="ORF">NC99_09650</name>
</gene>
<evidence type="ECO:0000256" key="4">
    <source>
        <dbReference type="ARBA" id="ARBA00023014"/>
    </source>
</evidence>
<dbReference type="STRING" id="1409788.NC99_09650"/>
<dbReference type="Proteomes" id="UP000036958">
    <property type="component" value="Unassembled WGS sequence"/>
</dbReference>
<dbReference type="InterPro" id="IPR006638">
    <property type="entry name" value="Elp3/MiaA/NifB-like_rSAM"/>
</dbReference>
<feature type="binding site" evidence="6">
    <location>
        <position position="138"/>
    </location>
    <ligand>
        <name>(3R)-3-methyl-D-ornithine</name>
        <dbReference type="ChEBI" id="CHEBI:64642"/>
    </ligand>
</feature>
<dbReference type="SMART" id="SM00729">
    <property type="entry name" value="Elp3"/>
    <property type="match status" value="1"/>
</dbReference>
<dbReference type="PANTHER" id="PTHR43726">
    <property type="entry name" value="3-METHYLORNITHINE SYNTHASE"/>
    <property type="match status" value="1"/>
</dbReference>
<evidence type="ECO:0000313" key="9">
    <source>
        <dbReference type="Proteomes" id="UP000036958"/>
    </source>
</evidence>
<dbReference type="SFLD" id="SFLDG01280">
    <property type="entry name" value="HydE/PylB-like"/>
    <property type="match status" value="1"/>
</dbReference>
<evidence type="ECO:0000259" key="7">
    <source>
        <dbReference type="PROSITE" id="PS51918"/>
    </source>
</evidence>
<feature type="binding site" evidence="6">
    <location>
        <position position="163"/>
    </location>
    <ligand>
        <name>S-adenosyl-L-methionine</name>
        <dbReference type="ChEBI" id="CHEBI:59789"/>
    </ligand>
</feature>
<reference evidence="9" key="1">
    <citation type="submission" date="2015-07" db="EMBL/GenBank/DDBJ databases">
        <title>Genome sequencing of Sunxiuqinia dokdonensis strain SK.</title>
        <authorList>
            <person name="Ahn S."/>
            <person name="Kim B.-C."/>
        </authorList>
    </citation>
    <scope>NUCLEOTIDE SEQUENCE [LARGE SCALE GENOMIC DNA]</scope>
    <source>
        <strain evidence="9">SK</strain>
    </source>
</reference>
<dbReference type="RefSeq" id="WP_053180240.1">
    <property type="nucleotide sequence ID" value="NZ_LGIA01000041.1"/>
</dbReference>
<evidence type="ECO:0000256" key="1">
    <source>
        <dbReference type="ARBA" id="ARBA00022691"/>
    </source>
</evidence>
<dbReference type="InterPro" id="IPR058240">
    <property type="entry name" value="rSAM_sf"/>
</dbReference>
<evidence type="ECO:0000256" key="2">
    <source>
        <dbReference type="ARBA" id="ARBA00022723"/>
    </source>
</evidence>
<dbReference type="GO" id="GO:0051539">
    <property type="term" value="F:4 iron, 4 sulfur cluster binding"/>
    <property type="evidence" value="ECO:0007669"/>
    <property type="project" value="UniProtKB-KW"/>
</dbReference>
<dbReference type="InterPro" id="IPR013785">
    <property type="entry name" value="Aldolase_TIM"/>
</dbReference>
<dbReference type="PANTHER" id="PTHR43726:SF1">
    <property type="entry name" value="BIOTIN SYNTHASE"/>
    <property type="match status" value="1"/>
</dbReference>
<dbReference type="Gene3D" id="3.20.20.70">
    <property type="entry name" value="Aldolase class I"/>
    <property type="match status" value="1"/>
</dbReference>
<dbReference type="GO" id="GO:0016740">
    <property type="term" value="F:transferase activity"/>
    <property type="evidence" value="ECO:0007669"/>
    <property type="project" value="TreeGrafter"/>
</dbReference>
<dbReference type="InterPro" id="IPR024021">
    <property type="entry name" value="FeFe-hyd_HydE_rSAM"/>
</dbReference>
<dbReference type="PIRSF" id="PIRSF004762">
    <property type="entry name" value="CHP00423"/>
    <property type="match status" value="1"/>
</dbReference>
<accession>A0A0L8VDG1</accession>
<dbReference type="EMBL" id="LGIA01000041">
    <property type="protein sequence ID" value="KOH46187.1"/>
    <property type="molecule type" value="Genomic_DNA"/>
</dbReference>
<dbReference type="SFLD" id="SFLDF00348">
    <property type="entry name" value="FeFe_hydrogenase_maturase_(Hyd"/>
    <property type="match status" value="1"/>
</dbReference>
<sequence>MNTSIKNILQNNDFSKDDIIELLYTSQSEAKLLYQKAKEVKSCQVGDKVFLRGLIEFSNLCVKDCFYCGIRKSNKNVERYFLSDDEIIQAAKFAFDENYGSIVLQSGELKSKEFITRIDGLIQRIRKLTGENFGITLSCGEQNESTYSRWFESGANRYLLRIETSNKELYKQIHPNNSLHSFQKRIESLRVLKNIGYQVGTGVMVGLPGQTLSHIADDILFMKALDIDMCGIGPYIEHKETPLFEQRSTLMPLNARFELTLKVLAIIRIMMKDINIAASTALQSIDKLGREKAIQVAANVFMPNITPQSYRKNYNLYDNKPCIAESPVECQSCTVARINLANGKVAFGEAGDAKHYLHRMNRRNEILI</sequence>
<organism evidence="8 9">
    <name type="scientific">Sunxiuqinia dokdonensis</name>
    <dbReference type="NCBI Taxonomy" id="1409788"/>
    <lineage>
        <taxon>Bacteria</taxon>
        <taxon>Pseudomonadati</taxon>
        <taxon>Bacteroidota</taxon>
        <taxon>Bacteroidia</taxon>
        <taxon>Marinilabiliales</taxon>
        <taxon>Prolixibacteraceae</taxon>
        <taxon>Sunxiuqinia</taxon>
    </lineage>
</organism>
<feature type="domain" description="Radical SAM core" evidence="7">
    <location>
        <begin position="47"/>
        <end position="273"/>
    </location>
</feature>
<keyword evidence="9" id="KW-1185">Reference proteome</keyword>
<keyword evidence="3 5" id="KW-0408">Iron</keyword>
<protein>
    <submittedName>
        <fullName evidence="8">Biotin synthase</fullName>
    </submittedName>
</protein>
<dbReference type="InterPro" id="IPR034422">
    <property type="entry name" value="HydE/PylB-like"/>
</dbReference>
<evidence type="ECO:0000256" key="5">
    <source>
        <dbReference type="PIRSR" id="PIRSR004762-1"/>
    </source>
</evidence>
<dbReference type="SUPFAM" id="SSF102114">
    <property type="entry name" value="Radical SAM enzymes"/>
    <property type="match status" value="1"/>
</dbReference>
<dbReference type="AlphaFoldDB" id="A0A0L8VDG1"/>
<evidence type="ECO:0000256" key="3">
    <source>
        <dbReference type="ARBA" id="ARBA00023004"/>
    </source>
</evidence>
<dbReference type="Pfam" id="PF04055">
    <property type="entry name" value="Radical_SAM"/>
    <property type="match status" value="1"/>
</dbReference>
<comment type="caution">
    <text evidence="8">The sequence shown here is derived from an EMBL/GenBank/DDBJ whole genome shotgun (WGS) entry which is preliminary data.</text>
</comment>
<keyword evidence="2" id="KW-0479">Metal-binding</keyword>
<dbReference type="OrthoDB" id="9775764at2"/>
<dbReference type="GO" id="GO:0046872">
    <property type="term" value="F:metal ion binding"/>
    <property type="evidence" value="ECO:0007669"/>
    <property type="project" value="UniProtKB-KW"/>
</dbReference>
<feature type="binding site" evidence="5">
    <location>
        <position position="61"/>
    </location>
    <ligand>
        <name>[4Fe-4S] cluster</name>
        <dbReference type="ChEBI" id="CHEBI:49883"/>
        <note>4Fe-4S-S-AdoMet</note>
    </ligand>
</feature>
<dbReference type="SFLD" id="SFLDG01060">
    <property type="entry name" value="BATS_domain_containing"/>
    <property type="match status" value="1"/>
</dbReference>
<evidence type="ECO:0000313" key="8">
    <source>
        <dbReference type="EMBL" id="KOH46187.1"/>
    </source>
</evidence>
<keyword evidence="4 5" id="KW-0411">Iron-sulfur</keyword>
<keyword evidence="5" id="KW-0004">4Fe-4S</keyword>
<evidence type="ECO:0000256" key="6">
    <source>
        <dbReference type="PIRSR" id="PIRSR004762-2"/>
    </source>
</evidence>
<dbReference type="NCBIfam" id="TIGR03956">
    <property type="entry name" value="rSAM_HydE"/>
    <property type="match status" value="1"/>
</dbReference>